<sequence>MQPVLRATLVSAESLVASEQFVRVEIVQYVLLVGLVSVKIFVPVELPFEPVEPFVLSVDDVRSVVVVLLMASEQFVSAERFLFLGADRVRMHSVLVEPYVSVVVGMGPLVSLDLVKSGLTVAPPVSTERFLSKEPPVSVGFV</sequence>
<dbReference type="AlphaFoldDB" id="A0A6A3PRY3"/>
<dbReference type="EMBL" id="QXGA01007342">
    <property type="protein sequence ID" value="KAE9060430.1"/>
    <property type="molecule type" value="Genomic_DNA"/>
</dbReference>
<evidence type="ECO:0000313" key="3">
    <source>
        <dbReference type="Proteomes" id="UP000429523"/>
    </source>
</evidence>
<accession>A0A6A3PRY3</accession>
<reference evidence="3 4" key="1">
    <citation type="submission" date="2018-08" db="EMBL/GenBank/DDBJ databases">
        <title>Genomic investigation of the strawberry pathogen Phytophthora fragariae indicates pathogenicity is determined by transcriptional variation in three key races.</title>
        <authorList>
            <person name="Adams T.M."/>
            <person name="Armitage A.D."/>
            <person name="Sobczyk M.K."/>
            <person name="Bates H.J."/>
            <person name="Dunwell J.M."/>
            <person name="Nellist C.F."/>
            <person name="Harrison R.J."/>
        </authorList>
    </citation>
    <scope>NUCLEOTIDE SEQUENCE [LARGE SCALE GENOMIC DNA]</scope>
    <source>
        <strain evidence="2 4">NOV-5</strain>
        <strain evidence="1 3">NOV-9</strain>
    </source>
</reference>
<evidence type="ECO:0000313" key="1">
    <source>
        <dbReference type="EMBL" id="KAE8917858.1"/>
    </source>
</evidence>
<dbReference type="Proteomes" id="UP000440732">
    <property type="component" value="Unassembled WGS sequence"/>
</dbReference>
<gene>
    <name evidence="2" type="ORF">PF006_g31643</name>
    <name evidence="1" type="ORF">PF009_g31825</name>
</gene>
<protein>
    <submittedName>
        <fullName evidence="2">Uncharacterized protein</fullName>
    </submittedName>
</protein>
<proteinExistence type="predicted"/>
<dbReference type="Proteomes" id="UP000429523">
    <property type="component" value="Unassembled WGS sequence"/>
</dbReference>
<comment type="caution">
    <text evidence="2">The sequence shown here is derived from an EMBL/GenBank/DDBJ whole genome shotgun (WGS) entry which is preliminary data.</text>
</comment>
<dbReference type="EMBL" id="QXGF01006529">
    <property type="protein sequence ID" value="KAE8917858.1"/>
    <property type="molecule type" value="Genomic_DNA"/>
</dbReference>
<evidence type="ECO:0000313" key="2">
    <source>
        <dbReference type="EMBL" id="KAE9060430.1"/>
    </source>
</evidence>
<evidence type="ECO:0000313" key="4">
    <source>
        <dbReference type="Proteomes" id="UP000440732"/>
    </source>
</evidence>
<name>A0A6A3PRY3_9STRA</name>
<organism evidence="2 4">
    <name type="scientific">Phytophthora fragariae</name>
    <dbReference type="NCBI Taxonomy" id="53985"/>
    <lineage>
        <taxon>Eukaryota</taxon>
        <taxon>Sar</taxon>
        <taxon>Stramenopiles</taxon>
        <taxon>Oomycota</taxon>
        <taxon>Peronosporomycetes</taxon>
        <taxon>Peronosporales</taxon>
        <taxon>Peronosporaceae</taxon>
        <taxon>Phytophthora</taxon>
    </lineage>
</organism>